<keyword evidence="1" id="KW-0812">Transmembrane</keyword>
<proteinExistence type="predicted"/>
<reference evidence="2 3" key="1">
    <citation type="journal article" date="2014" name="Nat. Genet.">
        <title>Whole-genome sequence of a flatfish provides insights into ZW sex chromosome evolution and adaptation to a benthic lifestyle.</title>
        <authorList>
            <person name="Chen S."/>
            <person name="Zhang G."/>
            <person name="Shao C."/>
            <person name="Huang Q."/>
            <person name="Liu G."/>
            <person name="Zhang P."/>
            <person name="Song W."/>
            <person name="An N."/>
            <person name="Chalopin D."/>
            <person name="Volff J.N."/>
            <person name="Hong Y."/>
            <person name="Li Q."/>
            <person name="Sha Z."/>
            <person name="Zhou H."/>
            <person name="Xie M."/>
            <person name="Yu Q."/>
            <person name="Liu Y."/>
            <person name="Xiang H."/>
            <person name="Wang N."/>
            <person name="Wu K."/>
            <person name="Yang C."/>
            <person name="Zhou Q."/>
            <person name="Liao X."/>
            <person name="Yang L."/>
            <person name="Hu Q."/>
            <person name="Zhang J."/>
            <person name="Meng L."/>
            <person name="Jin L."/>
            <person name="Tian Y."/>
            <person name="Lian J."/>
            <person name="Yang J."/>
            <person name="Miao G."/>
            <person name="Liu S."/>
            <person name="Liang Z."/>
            <person name="Yan F."/>
            <person name="Li Y."/>
            <person name="Sun B."/>
            <person name="Zhang H."/>
            <person name="Zhang J."/>
            <person name="Zhu Y."/>
            <person name="Du M."/>
            <person name="Zhao Y."/>
            <person name="Schartl M."/>
            <person name="Tang Q."/>
            <person name="Wang J."/>
        </authorList>
    </citation>
    <scope>NUCLEOTIDE SEQUENCE</scope>
</reference>
<name>A0A3P8UUE9_CYNSE</name>
<evidence type="ECO:0000313" key="3">
    <source>
        <dbReference type="Proteomes" id="UP000265120"/>
    </source>
</evidence>
<keyword evidence="1" id="KW-1133">Transmembrane helix</keyword>
<evidence type="ECO:0000256" key="1">
    <source>
        <dbReference type="SAM" id="Phobius"/>
    </source>
</evidence>
<dbReference type="Ensembl" id="ENSCSET00000004396.1">
    <property type="protein sequence ID" value="ENSCSEP00000004341.1"/>
    <property type="gene ID" value="ENSCSEG00000002819.1"/>
</dbReference>
<feature type="transmembrane region" description="Helical" evidence="1">
    <location>
        <begin position="33"/>
        <end position="54"/>
    </location>
</feature>
<evidence type="ECO:0000313" key="2">
    <source>
        <dbReference type="Ensembl" id="ENSCSEP00000004341.1"/>
    </source>
</evidence>
<keyword evidence="1" id="KW-0472">Membrane</keyword>
<dbReference type="OMA" id="AGPKPPW"/>
<dbReference type="AlphaFoldDB" id="A0A3P8UUE9"/>
<protein>
    <recommendedName>
        <fullName evidence="4">CASP-like protein</fullName>
    </recommendedName>
</protein>
<organism evidence="2 3">
    <name type="scientific">Cynoglossus semilaevis</name>
    <name type="common">Tongue sole</name>
    <dbReference type="NCBI Taxonomy" id="244447"/>
    <lineage>
        <taxon>Eukaryota</taxon>
        <taxon>Metazoa</taxon>
        <taxon>Chordata</taxon>
        <taxon>Craniata</taxon>
        <taxon>Vertebrata</taxon>
        <taxon>Euteleostomi</taxon>
        <taxon>Actinopterygii</taxon>
        <taxon>Neopterygii</taxon>
        <taxon>Teleostei</taxon>
        <taxon>Neoteleostei</taxon>
        <taxon>Acanthomorphata</taxon>
        <taxon>Carangaria</taxon>
        <taxon>Pleuronectiformes</taxon>
        <taxon>Pleuronectoidei</taxon>
        <taxon>Cynoglossidae</taxon>
        <taxon>Cynoglossinae</taxon>
        <taxon>Cynoglossus</taxon>
    </lineage>
</organism>
<sequence>MAGTRGGRRGAGPKPPWTVCQRMSDYPDDCVRYFVLATMTAVLALCFNLLYPLLSKSFWS</sequence>
<reference evidence="2" key="2">
    <citation type="submission" date="2025-08" db="UniProtKB">
        <authorList>
            <consortium name="Ensembl"/>
        </authorList>
    </citation>
    <scope>IDENTIFICATION</scope>
</reference>
<evidence type="ECO:0008006" key="4">
    <source>
        <dbReference type="Google" id="ProtNLM"/>
    </source>
</evidence>
<accession>A0A3P8UUE9</accession>
<reference evidence="2" key="3">
    <citation type="submission" date="2025-09" db="UniProtKB">
        <authorList>
            <consortium name="Ensembl"/>
        </authorList>
    </citation>
    <scope>IDENTIFICATION</scope>
</reference>
<keyword evidence="3" id="KW-1185">Reference proteome</keyword>
<dbReference type="InParanoid" id="A0A3P8UUE9"/>
<dbReference type="Proteomes" id="UP000265120">
    <property type="component" value="Chromosome 10"/>
</dbReference>